<dbReference type="OMA" id="EPLFRTR"/>
<feature type="compositionally biased region" description="Low complexity" evidence="1">
    <location>
        <begin position="350"/>
        <end position="367"/>
    </location>
</feature>
<sequence>MSLLDLSCPLAWPSTSTSTDYPLRQRTGESPRETVRRLYWETLWLPEELVALQSVVPALRRLPGGVLVDHLGEVFLPLDGIERKYRVGMPFLLSAQTGAGAGGEAEAEAHELGQGEGEGEEVRMMRFVYKLRERAGVGGGGVHEGGGEGDGEELEEDRERDKREWFDQLERREVQLQLLLRLLQVTLPPARSPRKRKRPSPSHAHARTPVEEIDILSDRLAIWHALGSVLRPPPGPGSTQAEAGERERDWVTAWAEDVLGPLFDGTGAEGLVRGFREKLDPTISPPSSPVSSSGEVVLPLPVPGALDPDTAASRSGSFTSVNLGAGGAGVGVGTGTAAAAAAGYRRSMSVSSTQSSRSVISVSGTRTGVNNSKNWAGKEVRMGRRAIGGARPRQASLPPAPPPPQPARPFRRAESQMLVMSTPVKKPIPRPEPSSADEVMETPQKGV</sequence>
<feature type="compositionally biased region" description="Acidic residues" evidence="1">
    <location>
        <begin position="147"/>
        <end position="156"/>
    </location>
</feature>
<proteinExistence type="predicted"/>
<feature type="region of interest" description="Disordered" evidence="1">
    <location>
        <begin position="389"/>
        <end position="447"/>
    </location>
</feature>
<reference evidence="2 3" key="1">
    <citation type="journal article" date="2012" name="Science">
        <title>The Paleozoic origin of enzymatic lignin decomposition reconstructed from 31 fungal genomes.</title>
        <authorList>
            <person name="Floudas D."/>
            <person name="Binder M."/>
            <person name="Riley R."/>
            <person name="Barry K."/>
            <person name="Blanchette R.A."/>
            <person name="Henrissat B."/>
            <person name="Martinez A.T."/>
            <person name="Otillar R."/>
            <person name="Spatafora J.W."/>
            <person name="Yadav J.S."/>
            <person name="Aerts A."/>
            <person name="Benoit I."/>
            <person name="Boyd A."/>
            <person name="Carlson A."/>
            <person name="Copeland A."/>
            <person name="Coutinho P.M."/>
            <person name="de Vries R.P."/>
            <person name="Ferreira P."/>
            <person name="Findley K."/>
            <person name="Foster B."/>
            <person name="Gaskell J."/>
            <person name="Glotzer D."/>
            <person name="Gorecki P."/>
            <person name="Heitman J."/>
            <person name="Hesse C."/>
            <person name="Hori C."/>
            <person name="Igarashi K."/>
            <person name="Jurgens J.A."/>
            <person name="Kallen N."/>
            <person name="Kersten P."/>
            <person name="Kohler A."/>
            <person name="Kuees U."/>
            <person name="Kumar T.K.A."/>
            <person name="Kuo A."/>
            <person name="LaButti K."/>
            <person name="Larrondo L.F."/>
            <person name="Lindquist E."/>
            <person name="Ling A."/>
            <person name="Lombard V."/>
            <person name="Lucas S."/>
            <person name="Lundell T."/>
            <person name="Martin R."/>
            <person name="McLaughlin D.J."/>
            <person name="Morgenstern I."/>
            <person name="Morin E."/>
            <person name="Murat C."/>
            <person name="Nagy L.G."/>
            <person name="Nolan M."/>
            <person name="Ohm R.A."/>
            <person name="Patyshakuliyeva A."/>
            <person name="Rokas A."/>
            <person name="Ruiz-Duenas F.J."/>
            <person name="Sabat G."/>
            <person name="Salamov A."/>
            <person name="Samejima M."/>
            <person name="Schmutz J."/>
            <person name="Slot J.C."/>
            <person name="St John F."/>
            <person name="Stenlid J."/>
            <person name="Sun H."/>
            <person name="Sun S."/>
            <person name="Syed K."/>
            <person name="Tsang A."/>
            <person name="Wiebenga A."/>
            <person name="Young D."/>
            <person name="Pisabarro A."/>
            <person name="Eastwood D.C."/>
            <person name="Martin F."/>
            <person name="Cullen D."/>
            <person name="Grigoriev I.V."/>
            <person name="Hibbett D.S."/>
        </authorList>
    </citation>
    <scope>NUCLEOTIDE SEQUENCE [LARGE SCALE GENOMIC DNA]</scope>
    <source>
        <strain evidence="2 3">DJM-731 SS1</strain>
    </source>
</reference>
<feature type="compositionally biased region" description="Pro residues" evidence="1">
    <location>
        <begin position="398"/>
        <end position="407"/>
    </location>
</feature>
<dbReference type="GeneID" id="63682791"/>
<dbReference type="Proteomes" id="UP000030653">
    <property type="component" value="Unassembled WGS sequence"/>
</dbReference>
<evidence type="ECO:0008006" key="4">
    <source>
        <dbReference type="Google" id="ProtNLM"/>
    </source>
</evidence>
<dbReference type="AlphaFoldDB" id="M5GFH2"/>
<dbReference type="HOGENOM" id="CLU_612520_0_0_1"/>
<dbReference type="STRING" id="1858805.M5GFH2"/>
<evidence type="ECO:0000256" key="1">
    <source>
        <dbReference type="SAM" id="MobiDB-lite"/>
    </source>
</evidence>
<evidence type="ECO:0000313" key="2">
    <source>
        <dbReference type="EMBL" id="EJU06287.1"/>
    </source>
</evidence>
<dbReference type="RefSeq" id="XP_040633181.1">
    <property type="nucleotide sequence ID" value="XM_040767729.1"/>
</dbReference>
<dbReference type="EMBL" id="JH795855">
    <property type="protein sequence ID" value="EJU06287.1"/>
    <property type="molecule type" value="Genomic_DNA"/>
</dbReference>
<keyword evidence="3" id="KW-1185">Reference proteome</keyword>
<name>M5GFH2_DACPD</name>
<accession>M5GFH2</accession>
<dbReference type="OrthoDB" id="3003917at2759"/>
<feature type="region of interest" description="Disordered" evidence="1">
    <location>
        <begin position="350"/>
        <end position="373"/>
    </location>
</feature>
<feature type="region of interest" description="Disordered" evidence="1">
    <location>
        <begin position="138"/>
        <end position="159"/>
    </location>
</feature>
<gene>
    <name evidence="2" type="ORF">DACRYDRAFT_103234</name>
</gene>
<feature type="compositionally biased region" description="Basic residues" evidence="1">
    <location>
        <begin position="192"/>
        <end position="206"/>
    </location>
</feature>
<protein>
    <recommendedName>
        <fullName evidence="4">DNA replication regulator Sld3 C-terminal domain-containing protein</fullName>
    </recommendedName>
</protein>
<organism evidence="2 3">
    <name type="scientific">Dacryopinax primogenitus (strain DJM 731)</name>
    <name type="common">Brown rot fungus</name>
    <dbReference type="NCBI Taxonomy" id="1858805"/>
    <lineage>
        <taxon>Eukaryota</taxon>
        <taxon>Fungi</taxon>
        <taxon>Dikarya</taxon>
        <taxon>Basidiomycota</taxon>
        <taxon>Agaricomycotina</taxon>
        <taxon>Dacrymycetes</taxon>
        <taxon>Dacrymycetales</taxon>
        <taxon>Dacrymycetaceae</taxon>
        <taxon>Dacryopinax</taxon>
    </lineage>
</organism>
<feature type="region of interest" description="Disordered" evidence="1">
    <location>
        <begin position="190"/>
        <end position="210"/>
    </location>
</feature>
<evidence type="ECO:0000313" key="3">
    <source>
        <dbReference type="Proteomes" id="UP000030653"/>
    </source>
</evidence>